<dbReference type="OrthoDB" id="428577at2759"/>
<reference evidence="6 7" key="1">
    <citation type="submission" date="2016-07" db="EMBL/GenBank/DDBJ databases">
        <title>Pervasive Adenine N6-methylation of Active Genes in Fungi.</title>
        <authorList>
            <consortium name="DOE Joint Genome Institute"/>
            <person name="Mondo S.J."/>
            <person name="Dannebaum R.O."/>
            <person name="Kuo R.C."/>
            <person name="Labutti K."/>
            <person name="Haridas S."/>
            <person name="Kuo A."/>
            <person name="Salamov A."/>
            <person name="Ahrendt S.R."/>
            <person name="Lipzen A."/>
            <person name="Sullivan W."/>
            <person name="Andreopoulos W.B."/>
            <person name="Clum A."/>
            <person name="Lindquist E."/>
            <person name="Daum C."/>
            <person name="Ramamoorthy G.K."/>
            <person name="Gryganskyi A."/>
            <person name="Culley D."/>
            <person name="Magnuson J.K."/>
            <person name="James T.Y."/>
            <person name="O'Malley M.A."/>
            <person name="Stajich J.E."/>
            <person name="Spatafora J.W."/>
            <person name="Visel A."/>
            <person name="Grigoriev I.V."/>
        </authorList>
    </citation>
    <scope>NUCLEOTIDE SEQUENCE [LARGE SCALE GENOMIC DNA]</scope>
    <source>
        <strain evidence="6 7">JEL800</strain>
    </source>
</reference>
<evidence type="ECO:0000313" key="7">
    <source>
        <dbReference type="Proteomes" id="UP000193642"/>
    </source>
</evidence>
<dbReference type="PROSITE" id="PS51039">
    <property type="entry name" value="ZF_AN1"/>
    <property type="match status" value="1"/>
</dbReference>
<proteinExistence type="predicted"/>
<dbReference type="PANTHER" id="PTHR10634">
    <property type="entry name" value="AN1-TYPE ZINC FINGER PROTEIN"/>
    <property type="match status" value="1"/>
</dbReference>
<keyword evidence="7" id="KW-1185">Reference proteome</keyword>
<dbReference type="AlphaFoldDB" id="A0A1Y2BG95"/>
<keyword evidence="3" id="KW-0862">Zinc</keyword>
<keyword evidence="2 4" id="KW-0863">Zinc-finger</keyword>
<evidence type="ECO:0000256" key="1">
    <source>
        <dbReference type="ARBA" id="ARBA00022723"/>
    </source>
</evidence>
<dbReference type="GO" id="GO:0008270">
    <property type="term" value="F:zinc ion binding"/>
    <property type="evidence" value="ECO:0007669"/>
    <property type="project" value="UniProtKB-KW"/>
</dbReference>
<dbReference type="SMART" id="SM00154">
    <property type="entry name" value="ZnF_AN1"/>
    <property type="match status" value="1"/>
</dbReference>
<comment type="caution">
    <text evidence="6">The sequence shown here is derived from an EMBL/GenBank/DDBJ whole genome shotgun (WGS) entry which is preliminary data.</text>
</comment>
<evidence type="ECO:0000256" key="2">
    <source>
        <dbReference type="ARBA" id="ARBA00022771"/>
    </source>
</evidence>
<keyword evidence="1" id="KW-0479">Metal-binding</keyword>
<dbReference type="PANTHER" id="PTHR10634:SF149">
    <property type="entry name" value="AN1-TYPE DOMAIN-CONTAINING PROTEIN-RELATED"/>
    <property type="match status" value="1"/>
</dbReference>
<evidence type="ECO:0000256" key="3">
    <source>
        <dbReference type="ARBA" id="ARBA00022833"/>
    </source>
</evidence>
<feature type="domain" description="AN1-type" evidence="5">
    <location>
        <begin position="1"/>
        <end position="42"/>
    </location>
</feature>
<name>A0A1Y2BG95_9FUNG</name>
<gene>
    <name evidence="6" type="ORF">BCR33DRAFT_653265</name>
</gene>
<dbReference type="STRING" id="329046.A0A1Y2BG95"/>
<protein>
    <recommendedName>
        <fullName evidence="5">AN1-type domain-containing protein</fullName>
    </recommendedName>
</protein>
<evidence type="ECO:0000259" key="5">
    <source>
        <dbReference type="PROSITE" id="PS51039"/>
    </source>
</evidence>
<dbReference type="InterPro" id="IPR000058">
    <property type="entry name" value="Znf_AN1"/>
</dbReference>
<dbReference type="SUPFAM" id="SSF118310">
    <property type="entry name" value="AN1-like Zinc finger"/>
    <property type="match status" value="1"/>
</dbReference>
<dbReference type="Pfam" id="PF01428">
    <property type="entry name" value="zf-AN1"/>
    <property type="match status" value="1"/>
</dbReference>
<evidence type="ECO:0000313" key="6">
    <source>
        <dbReference type="EMBL" id="ORY33580.1"/>
    </source>
</evidence>
<dbReference type="Proteomes" id="UP000193642">
    <property type="component" value="Unassembled WGS sequence"/>
</dbReference>
<sequence length="58" mass="6539">CFTCNKKLGSIAVFKCKCSNFFCSTHRYSDRHQCSFNYKEAGRAALTKENPKIGGNKV</sequence>
<evidence type="ECO:0000256" key="4">
    <source>
        <dbReference type="PROSITE-ProRule" id="PRU00449"/>
    </source>
</evidence>
<organism evidence="6 7">
    <name type="scientific">Rhizoclosmatium globosum</name>
    <dbReference type="NCBI Taxonomy" id="329046"/>
    <lineage>
        <taxon>Eukaryota</taxon>
        <taxon>Fungi</taxon>
        <taxon>Fungi incertae sedis</taxon>
        <taxon>Chytridiomycota</taxon>
        <taxon>Chytridiomycota incertae sedis</taxon>
        <taxon>Chytridiomycetes</taxon>
        <taxon>Chytridiales</taxon>
        <taxon>Chytriomycetaceae</taxon>
        <taxon>Rhizoclosmatium</taxon>
    </lineage>
</organism>
<feature type="non-terminal residue" evidence="6">
    <location>
        <position position="1"/>
    </location>
</feature>
<feature type="non-terminal residue" evidence="6">
    <location>
        <position position="58"/>
    </location>
</feature>
<accession>A0A1Y2BG95</accession>
<dbReference type="EMBL" id="MCGO01000067">
    <property type="protein sequence ID" value="ORY33580.1"/>
    <property type="molecule type" value="Genomic_DNA"/>
</dbReference>
<dbReference type="Gene3D" id="4.10.1110.10">
    <property type="entry name" value="AN1-like Zinc finger"/>
    <property type="match status" value="1"/>
</dbReference>
<dbReference type="InterPro" id="IPR035896">
    <property type="entry name" value="AN1-like_Znf"/>
</dbReference>
<dbReference type="InterPro" id="IPR050652">
    <property type="entry name" value="AN1_A20_ZnFinger"/>
</dbReference>